<dbReference type="KEGG" id="pvo:PVOR_01565"/>
<feature type="transmembrane region" description="Helical" evidence="1">
    <location>
        <begin position="39"/>
        <end position="58"/>
    </location>
</feature>
<reference evidence="2 3" key="1">
    <citation type="journal article" date="2010" name="BMC Genomics">
        <title>Genome sequence of the pattern forming Paenibacillus vortex bacterium reveals potential for thriving in complex environments.</title>
        <authorList>
            <person name="Sirota-Madi A."/>
            <person name="Olender T."/>
            <person name="Helman Y."/>
            <person name="Ingham C."/>
            <person name="Brainis I."/>
            <person name="Roth D."/>
            <person name="Hagi E."/>
            <person name="Brodsky L."/>
            <person name="Leshkowitz D."/>
            <person name="Galatenko V."/>
            <person name="Nikolaev V."/>
            <person name="Mugasimangalam R.C."/>
            <person name="Bransburg-Zabary S."/>
            <person name="Gutnick D.L."/>
            <person name="Lancet D."/>
            <person name="Ben-Jacob E."/>
        </authorList>
    </citation>
    <scope>NUCLEOTIDE SEQUENCE [LARGE SCALE GENOMIC DNA]</scope>
    <source>
        <strain evidence="2 3">V453</strain>
    </source>
</reference>
<evidence type="ECO:0000313" key="3">
    <source>
        <dbReference type="Proteomes" id="UP000003094"/>
    </source>
</evidence>
<protein>
    <submittedName>
        <fullName evidence="2">Uncharacterized protein</fullName>
    </submittedName>
</protein>
<accession>A0A2R9T2I1</accession>
<feature type="transmembrane region" description="Helical" evidence="1">
    <location>
        <begin position="65"/>
        <end position="86"/>
    </location>
</feature>
<sequence>MKYEGKLFFTSQKLSLLLASVILLAVASLLVWIKFSLMYWFIPAVILAVLLYMDLLHAERKSSAFILQNEIIINRVLAFGLFVYVYRKQLSDKEADALQQFLDVLEAKANQPLSVAAINELVHAHIIFYRYEPVFS</sequence>
<dbReference type="Proteomes" id="UP000003094">
    <property type="component" value="Unassembled WGS sequence"/>
</dbReference>
<name>A0A2R9T2I1_9BACL</name>
<evidence type="ECO:0000256" key="1">
    <source>
        <dbReference type="SAM" id="Phobius"/>
    </source>
</evidence>
<dbReference type="AlphaFoldDB" id="A0A2R9T2I1"/>
<organism evidence="2 3">
    <name type="scientific">Paenibacillus vortex V453</name>
    <dbReference type="NCBI Taxonomy" id="715225"/>
    <lineage>
        <taxon>Bacteria</taxon>
        <taxon>Bacillati</taxon>
        <taxon>Bacillota</taxon>
        <taxon>Bacilli</taxon>
        <taxon>Bacillales</taxon>
        <taxon>Paenibacillaceae</taxon>
        <taxon>Paenibacillus</taxon>
    </lineage>
</organism>
<gene>
    <name evidence="2" type="ORF">PVOR_01565</name>
</gene>
<keyword evidence="1" id="KW-0472">Membrane</keyword>
<dbReference type="EMBL" id="ADHJ01000001">
    <property type="protein sequence ID" value="EFU43858.1"/>
    <property type="molecule type" value="Genomic_DNA"/>
</dbReference>
<keyword evidence="3" id="KW-1185">Reference proteome</keyword>
<keyword evidence="1" id="KW-0812">Transmembrane</keyword>
<proteinExistence type="predicted"/>
<comment type="caution">
    <text evidence="2">The sequence shown here is derived from an EMBL/GenBank/DDBJ whole genome shotgun (WGS) entry which is preliminary data.</text>
</comment>
<evidence type="ECO:0000313" key="2">
    <source>
        <dbReference type="EMBL" id="EFU43858.1"/>
    </source>
</evidence>
<feature type="transmembrane region" description="Helical" evidence="1">
    <location>
        <begin position="14"/>
        <end position="33"/>
    </location>
</feature>
<keyword evidence="1" id="KW-1133">Transmembrane helix</keyword>